<comment type="similarity">
    <text evidence="1">Belongs to the short-chain dehydrogenases/reductases (SDR) family.</text>
</comment>
<dbReference type="AlphaFoldDB" id="A0A9P4W3I6"/>
<dbReference type="GO" id="GO:0048038">
    <property type="term" value="F:quinone binding"/>
    <property type="evidence" value="ECO:0007669"/>
    <property type="project" value="TreeGrafter"/>
</dbReference>
<protein>
    <submittedName>
        <fullName evidence="4">Uncharacterized protein</fullName>
    </submittedName>
</protein>
<dbReference type="CDD" id="cd05233">
    <property type="entry name" value="SDR_c"/>
    <property type="match status" value="1"/>
</dbReference>
<evidence type="ECO:0000313" key="4">
    <source>
        <dbReference type="EMBL" id="KAF2993791.1"/>
    </source>
</evidence>
<gene>
    <name evidence="4" type="ORF">E8E13_000049</name>
</gene>
<dbReference type="EMBL" id="SWKU01000047">
    <property type="protein sequence ID" value="KAF2993791.1"/>
    <property type="molecule type" value="Genomic_DNA"/>
</dbReference>
<dbReference type="InterPro" id="IPR020904">
    <property type="entry name" value="Sc_DH/Rdtase_CS"/>
</dbReference>
<dbReference type="GO" id="GO:0006633">
    <property type="term" value="P:fatty acid biosynthetic process"/>
    <property type="evidence" value="ECO:0007669"/>
    <property type="project" value="TreeGrafter"/>
</dbReference>
<dbReference type="InterPro" id="IPR036291">
    <property type="entry name" value="NAD(P)-bd_dom_sf"/>
</dbReference>
<reference evidence="4" key="1">
    <citation type="submission" date="2019-04" db="EMBL/GenBank/DDBJ databases">
        <title>Sequencing of skin fungus with MAO and IRED activity.</title>
        <authorList>
            <person name="Marsaioli A.J."/>
            <person name="Bonatto J.M.C."/>
            <person name="Reis Junior O."/>
        </authorList>
    </citation>
    <scope>NUCLEOTIDE SEQUENCE</scope>
    <source>
        <strain evidence="4">30M1</strain>
    </source>
</reference>
<dbReference type="Gene3D" id="3.40.50.720">
    <property type="entry name" value="NAD(P)-binding Rossmann-like Domain"/>
    <property type="match status" value="1"/>
</dbReference>
<dbReference type="PROSITE" id="PS00061">
    <property type="entry name" value="ADH_SHORT"/>
    <property type="match status" value="1"/>
</dbReference>
<dbReference type="PRINTS" id="PR00081">
    <property type="entry name" value="GDHRDH"/>
</dbReference>
<dbReference type="Proteomes" id="UP000801428">
    <property type="component" value="Unassembled WGS sequence"/>
</dbReference>
<dbReference type="FunFam" id="3.40.50.720:FF:000084">
    <property type="entry name" value="Short-chain dehydrogenase reductase"/>
    <property type="match status" value="1"/>
</dbReference>
<dbReference type="OrthoDB" id="1669814at2759"/>
<evidence type="ECO:0000256" key="2">
    <source>
        <dbReference type="ARBA" id="ARBA00022857"/>
    </source>
</evidence>
<name>A0A9P4W3I6_CURKU</name>
<evidence type="ECO:0000256" key="3">
    <source>
        <dbReference type="ARBA" id="ARBA00023002"/>
    </source>
</evidence>
<evidence type="ECO:0000313" key="5">
    <source>
        <dbReference type="Proteomes" id="UP000801428"/>
    </source>
</evidence>
<dbReference type="Pfam" id="PF13561">
    <property type="entry name" value="adh_short_C2"/>
    <property type="match status" value="1"/>
</dbReference>
<organism evidence="4 5">
    <name type="scientific">Curvularia kusanoi</name>
    <name type="common">Cochliobolus kusanoi</name>
    <dbReference type="NCBI Taxonomy" id="90978"/>
    <lineage>
        <taxon>Eukaryota</taxon>
        <taxon>Fungi</taxon>
        <taxon>Dikarya</taxon>
        <taxon>Ascomycota</taxon>
        <taxon>Pezizomycotina</taxon>
        <taxon>Dothideomycetes</taxon>
        <taxon>Pleosporomycetidae</taxon>
        <taxon>Pleosporales</taxon>
        <taxon>Pleosporineae</taxon>
        <taxon>Pleosporaceae</taxon>
        <taxon>Curvularia</taxon>
    </lineage>
</organism>
<dbReference type="SUPFAM" id="SSF51735">
    <property type="entry name" value="NAD(P)-binding Rossmann-fold domains"/>
    <property type="match status" value="1"/>
</dbReference>
<keyword evidence="5" id="KW-1185">Reference proteome</keyword>
<sequence>MTTGFLNKVVLITGAGSGIGREAAIKFGFLGAKLALCDINESTLESLAGYTKGLMLTSVVDVGNTDQVNHFIERAVEYLGGIDFVFNCAGVNPTSTPIEATTDAYWDKLINTNLKGTFLVTRACIPHLSRGSAIVNVSSILGLRGAPQQSVYCASKFGLIGMTKALALELGPRGVRVNAVAPGNVDTPSNAERVEGGEVEERMRRGNALGHVGMPEDVVDVVVFLMSEGARYMNGSVVEVTGGMRW</sequence>
<comment type="caution">
    <text evidence="4">The sequence shown here is derived from an EMBL/GenBank/DDBJ whole genome shotgun (WGS) entry which is preliminary data.</text>
</comment>
<keyword evidence="2" id="KW-0521">NADP</keyword>
<dbReference type="InterPro" id="IPR002347">
    <property type="entry name" value="SDR_fam"/>
</dbReference>
<accession>A0A9P4W3I6</accession>
<dbReference type="PRINTS" id="PR00080">
    <property type="entry name" value="SDRFAMILY"/>
</dbReference>
<keyword evidence="3" id="KW-0560">Oxidoreductase</keyword>
<proteinExistence type="inferred from homology"/>
<evidence type="ECO:0000256" key="1">
    <source>
        <dbReference type="ARBA" id="ARBA00006484"/>
    </source>
</evidence>
<dbReference type="PANTHER" id="PTHR42760:SF83">
    <property type="entry name" value="(3R)-3-HYDROXYACYL-COA DEHYDROGENASE"/>
    <property type="match status" value="1"/>
</dbReference>
<dbReference type="GO" id="GO:0016616">
    <property type="term" value="F:oxidoreductase activity, acting on the CH-OH group of donors, NAD or NADP as acceptor"/>
    <property type="evidence" value="ECO:0007669"/>
    <property type="project" value="TreeGrafter"/>
</dbReference>
<dbReference type="PANTHER" id="PTHR42760">
    <property type="entry name" value="SHORT-CHAIN DEHYDROGENASES/REDUCTASES FAMILY MEMBER"/>
    <property type="match status" value="1"/>
</dbReference>